<keyword evidence="2" id="KW-1185">Reference proteome</keyword>
<reference evidence="1 2" key="1">
    <citation type="submission" date="2023-07" db="EMBL/GenBank/DDBJ databases">
        <title>Genomic Encyclopedia of Type Strains, Phase IV (KMG-IV): sequencing the most valuable type-strain genomes for metagenomic binning, comparative biology and taxonomic classification.</title>
        <authorList>
            <person name="Goeker M."/>
        </authorList>
    </citation>
    <scope>NUCLEOTIDE SEQUENCE [LARGE SCALE GENOMIC DNA]</scope>
    <source>
        <strain evidence="1 2">DSM 9768</strain>
    </source>
</reference>
<dbReference type="EMBL" id="JAUSUG010000001">
    <property type="protein sequence ID" value="MDQ0252802.1"/>
    <property type="molecule type" value="Genomic_DNA"/>
</dbReference>
<gene>
    <name evidence="1" type="ORF">J2S74_000174</name>
</gene>
<dbReference type="Pfam" id="PF07302">
    <property type="entry name" value="AroM"/>
    <property type="match status" value="1"/>
</dbReference>
<protein>
    <submittedName>
        <fullName evidence="1">Protein AroM</fullName>
    </submittedName>
</protein>
<dbReference type="InterPro" id="IPR010843">
    <property type="entry name" value="Uncharacterised_AroM"/>
</dbReference>
<comment type="caution">
    <text evidence="1">The sequence shown here is derived from an EMBL/GenBank/DDBJ whole genome shotgun (WGS) entry which is preliminary data.</text>
</comment>
<accession>A0ABT9ZNL3</accession>
<sequence length="218" mass="23572">MVAKIGLITIGQSPRSDMTPEMKPLLGSAVSFMEVGALDDLSEKEIEHLAPSANEVTYISRLRSGKSVKLSKAKLLPYLQDQLNKVEEQVASSIVVCTGSFPTLTYKKPLLFPDQILKSVVQAVIGDGTLGLIVPLEEQKNQLMEKWGNVPVVAAAVSPYEEADFEAPAKELKKKGATIFVLDCMGYTEAHKEKVKSATGLPTILSRSIVARIAAEMA</sequence>
<evidence type="ECO:0000313" key="2">
    <source>
        <dbReference type="Proteomes" id="UP001230005"/>
    </source>
</evidence>
<dbReference type="RefSeq" id="WP_307320640.1">
    <property type="nucleotide sequence ID" value="NZ_JAUSUG010000001.1"/>
</dbReference>
<dbReference type="NCBIfam" id="NF007788">
    <property type="entry name" value="PRK10481.1"/>
    <property type="match status" value="1"/>
</dbReference>
<name>A0ABT9ZNL3_9BACI</name>
<dbReference type="Proteomes" id="UP001230005">
    <property type="component" value="Unassembled WGS sequence"/>
</dbReference>
<evidence type="ECO:0000313" key="1">
    <source>
        <dbReference type="EMBL" id="MDQ0252802.1"/>
    </source>
</evidence>
<proteinExistence type="predicted"/>
<organism evidence="1 2">
    <name type="scientific">Evansella vedderi</name>
    <dbReference type="NCBI Taxonomy" id="38282"/>
    <lineage>
        <taxon>Bacteria</taxon>
        <taxon>Bacillati</taxon>
        <taxon>Bacillota</taxon>
        <taxon>Bacilli</taxon>
        <taxon>Bacillales</taxon>
        <taxon>Bacillaceae</taxon>
        <taxon>Evansella</taxon>
    </lineage>
</organism>